<organism evidence="2 3">
    <name type="scientific">Roseivivax halodurans JCM 10272</name>
    <dbReference type="NCBI Taxonomy" id="1449350"/>
    <lineage>
        <taxon>Bacteria</taxon>
        <taxon>Pseudomonadati</taxon>
        <taxon>Pseudomonadota</taxon>
        <taxon>Alphaproteobacteria</taxon>
        <taxon>Rhodobacterales</taxon>
        <taxon>Roseobacteraceae</taxon>
        <taxon>Roseivivax</taxon>
    </lineage>
</organism>
<comment type="caution">
    <text evidence="2">The sequence shown here is derived from an EMBL/GenBank/DDBJ whole genome shotgun (WGS) entry which is preliminary data.</text>
</comment>
<dbReference type="Gene3D" id="1.20.5.170">
    <property type="match status" value="1"/>
</dbReference>
<dbReference type="STRING" id="1449350.OCH239_21740"/>
<reference evidence="2 3" key="1">
    <citation type="submission" date="2014-01" db="EMBL/GenBank/DDBJ databases">
        <title>Roseivivax halodurans JCM 10272 Genome Sequencing.</title>
        <authorList>
            <person name="Lai Q."/>
            <person name="Li G."/>
            <person name="Shao Z."/>
        </authorList>
    </citation>
    <scope>NUCLEOTIDE SEQUENCE [LARGE SCALE GENOMIC DNA]</scope>
    <source>
        <strain evidence="2 3">JCM 10272</strain>
    </source>
</reference>
<accession>X7EEV5</accession>
<dbReference type="eggNOG" id="ENOG50331VB">
    <property type="taxonomic scope" value="Bacteria"/>
</dbReference>
<feature type="coiled-coil region" evidence="1">
    <location>
        <begin position="45"/>
        <end position="150"/>
    </location>
</feature>
<name>X7EEV5_9RHOB</name>
<evidence type="ECO:0000313" key="2">
    <source>
        <dbReference type="EMBL" id="ETX14629.1"/>
    </source>
</evidence>
<keyword evidence="3" id="KW-1185">Reference proteome</keyword>
<dbReference type="RefSeq" id="WP_037262029.1">
    <property type="nucleotide sequence ID" value="NZ_JALZ01000009.1"/>
</dbReference>
<protein>
    <submittedName>
        <fullName evidence="2">Uncharacterized protein</fullName>
    </submittedName>
</protein>
<dbReference type="EMBL" id="JALZ01000009">
    <property type="protein sequence ID" value="ETX14629.1"/>
    <property type="molecule type" value="Genomic_DNA"/>
</dbReference>
<gene>
    <name evidence="2" type="ORF">OCH239_21740</name>
</gene>
<dbReference type="AlphaFoldDB" id="X7EEV5"/>
<evidence type="ECO:0000313" key="3">
    <source>
        <dbReference type="Proteomes" id="UP000022447"/>
    </source>
</evidence>
<dbReference type="Proteomes" id="UP000022447">
    <property type="component" value="Unassembled WGS sequence"/>
</dbReference>
<sequence length="181" mass="20096">MNELDTLQGRITAALDRIARGVETLDAPLPPEDVAPEPEIDAEEVARLRDALEDERRAKSGLEERLREFRERGEREMAELREQVAASREALAQLDGDLGRMRRAYETLRDTNEDLTRALSEDLGDPHLINQAMQAELEAMRAARATERAECAAILAALDPLLAEAAIEAQSVTTHANEEEA</sequence>
<dbReference type="OrthoDB" id="7871100at2"/>
<evidence type="ECO:0000256" key="1">
    <source>
        <dbReference type="SAM" id="Coils"/>
    </source>
</evidence>
<keyword evidence="1" id="KW-0175">Coiled coil</keyword>
<proteinExistence type="predicted"/>